<dbReference type="PANTHER" id="PTHR42850:SF2">
    <property type="entry name" value="BLL5683 PROTEIN"/>
    <property type="match status" value="1"/>
</dbReference>
<sequence length="239" mass="26971">MDRIAIISDIHSNMPALEAVLADIKERGIKRIICLGDLVGKGANPKEVVDIIRNTCETVVKGNWDYLVAEVADGETMKWNNIRLDEEQIDFLKNLPLYIEFYISGKLVRMCHAAPNDVFLRIRSNCTVEEKSVLFNPPKNGAKECDVLIYGDIHVAYIQNFNQKTLINVGSVGVPLQVSQASYAILEGKLDERTEAPISFTLVRVPYDVEKAVRDAKEAKVPNFEKYSHELNYGQVYRP</sequence>
<feature type="domain" description="Calcineurin-like phosphoesterase" evidence="2">
    <location>
        <begin position="3"/>
        <end position="187"/>
    </location>
</feature>
<dbReference type="InterPro" id="IPR024654">
    <property type="entry name" value="Calcineurin-like_PHP_lpxH"/>
</dbReference>
<evidence type="ECO:0000259" key="2">
    <source>
        <dbReference type="Pfam" id="PF12850"/>
    </source>
</evidence>
<keyword evidence="4" id="KW-1185">Reference proteome</keyword>
<accession>A0A410DU04</accession>
<dbReference type="AlphaFoldDB" id="A0A410DU04"/>
<dbReference type="SUPFAM" id="SSF56300">
    <property type="entry name" value="Metallo-dependent phosphatases"/>
    <property type="match status" value="1"/>
</dbReference>
<dbReference type="InterPro" id="IPR011152">
    <property type="entry name" value="Pesterase_MJ0912"/>
</dbReference>
<dbReference type="KEGG" id="cmah:C1I91_13355"/>
<dbReference type="PANTHER" id="PTHR42850">
    <property type="entry name" value="METALLOPHOSPHOESTERASE"/>
    <property type="match status" value="1"/>
</dbReference>
<evidence type="ECO:0000256" key="1">
    <source>
        <dbReference type="ARBA" id="ARBA00008950"/>
    </source>
</evidence>
<dbReference type="Gene3D" id="3.60.21.10">
    <property type="match status" value="1"/>
</dbReference>
<name>A0A410DU04_9CLOT</name>
<organism evidence="3 4">
    <name type="scientific">Clostridium manihotivorum</name>
    <dbReference type="NCBI Taxonomy" id="2320868"/>
    <lineage>
        <taxon>Bacteria</taxon>
        <taxon>Bacillati</taxon>
        <taxon>Bacillota</taxon>
        <taxon>Clostridia</taxon>
        <taxon>Eubacteriales</taxon>
        <taxon>Clostridiaceae</taxon>
        <taxon>Clostridium</taxon>
    </lineage>
</organism>
<evidence type="ECO:0000313" key="4">
    <source>
        <dbReference type="Proteomes" id="UP000286268"/>
    </source>
</evidence>
<dbReference type="GO" id="GO:0016791">
    <property type="term" value="F:phosphatase activity"/>
    <property type="evidence" value="ECO:0007669"/>
    <property type="project" value="TreeGrafter"/>
</dbReference>
<dbReference type="Pfam" id="PF12850">
    <property type="entry name" value="Metallophos_2"/>
    <property type="match status" value="1"/>
</dbReference>
<evidence type="ECO:0000313" key="3">
    <source>
        <dbReference type="EMBL" id="QAA32539.1"/>
    </source>
</evidence>
<dbReference type="InterPro" id="IPR029052">
    <property type="entry name" value="Metallo-depent_PP-like"/>
</dbReference>
<dbReference type="Proteomes" id="UP000286268">
    <property type="component" value="Chromosome"/>
</dbReference>
<dbReference type="OrthoDB" id="9800565at2"/>
<proteinExistence type="inferred from homology"/>
<dbReference type="InterPro" id="IPR050126">
    <property type="entry name" value="Ap4A_hydrolase"/>
</dbReference>
<gene>
    <name evidence="3" type="ORF">C1I91_13355</name>
</gene>
<protein>
    <submittedName>
        <fullName evidence="3">Metallophosphatase family protein</fullName>
    </submittedName>
</protein>
<dbReference type="RefSeq" id="WP_128213328.1">
    <property type="nucleotide sequence ID" value="NZ_CP025746.1"/>
</dbReference>
<comment type="similarity">
    <text evidence="1">Belongs to the metallophosphoesterase superfamily. YfcE family.</text>
</comment>
<dbReference type="EMBL" id="CP025746">
    <property type="protein sequence ID" value="QAA32539.1"/>
    <property type="molecule type" value="Genomic_DNA"/>
</dbReference>
<dbReference type="GO" id="GO:0005737">
    <property type="term" value="C:cytoplasm"/>
    <property type="evidence" value="ECO:0007669"/>
    <property type="project" value="TreeGrafter"/>
</dbReference>
<dbReference type="PIRSF" id="PIRSF000883">
    <property type="entry name" value="Pesterase_MJ0912"/>
    <property type="match status" value="1"/>
</dbReference>
<reference evidence="3 4" key="1">
    <citation type="submission" date="2018-01" db="EMBL/GenBank/DDBJ databases">
        <title>Genome Sequencing and Assembly of Anaerobacter polyendosporus strain CT4.</title>
        <authorList>
            <person name="Tachaapaikoon C."/>
            <person name="Sutheeworapong S."/>
            <person name="Jenjaroenpun P."/>
            <person name="Wongsurawat T."/>
            <person name="Nookeaw I."/>
            <person name="Cheawchanlertfa P."/>
            <person name="Kosugi A."/>
            <person name="Cheevadhanarak S."/>
            <person name="Ratanakhanokchai K."/>
        </authorList>
    </citation>
    <scope>NUCLEOTIDE SEQUENCE [LARGE SCALE GENOMIC DNA]</scope>
    <source>
        <strain evidence="3 4">CT4</strain>
    </source>
</reference>